<accession>A0ABR3SD55</accession>
<evidence type="ECO:0000313" key="4">
    <source>
        <dbReference type="Proteomes" id="UP001521116"/>
    </source>
</evidence>
<feature type="region of interest" description="Disordered" evidence="1">
    <location>
        <begin position="18"/>
        <end position="38"/>
    </location>
</feature>
<evidence type="ECO:0000313" key="3">
    <source>
        <dbReference type="EMBL" id="KAL1617617.1"/>
    </source>
</evidence>
<evidence type="ECO:0000256" key="1">
    <source>
        <dbReference type="SAM" id="MobiDB-lite"/>
    </source>
</evidence>
<feature type="compositionally biased region" description="Low complexity" evidence="1">
    <location>
        <begin position="25"/>
        <end position="35"/>
    </location>
</feature>
<organism evidence="3 4">
    <name type="scientific">Neofusicoccum ribis</name>
    <dbReference type="NCBI Taxonomy" id="45134"/>
    <lineage>
        <taxon>Eukaryota</taxon>
        <taxon>Fungi</taxon>
        <taxon>Dikarya</taxon>
        <taxon>Ascomycota</taxon>
        <taxon>Pezizomycotina</taxon>
        <taxon>Dothideomycetes</taxon>
        <taxon>Dothideomycetes incertae sedis</taxon>
        <taxon>Botryosphaeriales</taxon>
        <taxon>Botryosphaeriaceae</taxon>
        <taxon>Neofusicoccum</taxon>
    </lineage>
</organism>
<dbReference type="Proteomes" id="UP001521116">
    <property type="component" value="Unassembled WGS sequence"/>
</dbReference>
<keyword evidence="4" id="KW-1185">Reference proteome</keyword>
<name>A0ABR3SD55_9PEZI</name>
<reference evidence="3 4" key="1">
    <citation type="submission" date="2024-02" db="EMBL/GenBank/DDBJ databases">
        <title>De novo assembly and annotation of 12 fungi associated with fruit tree decline syndrome in Ontario, Canada.</title>
        <authorList>
            <person name="Sulman M."/>
            <person name="Ellouze W."/>
            <person name="Ilyukhin E."/>
        </authorList>
    </citation>
    <scope>NUCLEOTIDE SEQUENCE [LARGE SCALE GENOMIC DNA]</scope>
    <source>
        <strain evidence="3 4">M1-105</strain>
    </source>
</reference>
<proteinExistence type="predicted"/>
<evidence type="ECO:0000259" key="2">
    <source>
        <dbReference type="Pfam" id="PF06985"/>
    </source>
</evidence>
<sequence length="739" mass="84121">MQNPVAVERQITAFAKKNDVDDNSYDTGSGSSSDGPLEKVDDSHLFAMVDGDTRIRMDDLKYDLDYLMKSMRESHVIVDTVALQRRGLLDQPSTEVGVFISEAEYHWHTKEKTEKEHDENVEDGSLNLLSVLVQVGDSEPFKLWFKISAPRDPCATWLSIRGKPPLQFNGNEQRLRYWVAKHTKFCRECQKAPQQGQPPTRLIDVGTPSGNEEPRLIITDEHDIHKRCGKALPGYLILSYCWGENSDNSSATTTKNFPDYQKAMSMDIFPATCRDAIRVTRSLGFRYLWIDAFCIIQDDEEDWHREAGRMVDAYKNAFLTIVPLQSQSAHDGLLNSSPSGAIIPFESRVVQGLQGKYWVHEIQPGPKDLFQSPFKQRVSLSDASHEMLVREEHLSKWQTRAWTFQEDLACQKALIFGIESTYFKCGREVYKADGEAPFTTVRLDGPGHYLELPEENKSKKDILGRFWYRLIHSYMKREITHQNDRLPAISSLARTINEALPEEDQYVAGLFSSDLPRGLLWQNKPGSKAHGFDDHLEQSFFTRPSYVSPSWSWASSPGNAAYSPLTWLNTRFEELHCGIHAEVEVRPENPYGKVENATLVVTSKTYSCNSRVIQYRPDDDDELVLEDDEGFQAHLSMDWAIRLPENDKLCVSSSTPYDSKCGPLHNMHLIPLLVSDPAMARSRDGHQQRLYGLIVVPNPDPESKGSWIRAGVFTSYEREGCQKAKAYFGTLEEKTFKIV</sequence>
<dbReference type="Pfam" id="PF06985">
    <property type="entry name" value="HET"/>
    <property type="match status" value="1"/>
</dbReference>
<dbReference type="InterPro" id="IPR010730">
    <property type="entry name" value="HET"/>
</dbReference>
<dbReference type="PANTHER" id="PTHR33112">
    <property type="entry name" value="DOMAIN PROTEIN, PUTATIVE-RELATED"/>
    <property type="match status" value="1"/>
</dbReference>
<feature type="domain" description="Heterokaryon incompatibility" evidence="2">
    <location>
        <begin position="235"/>
        <end position="406"/>
    </location>
</feature>
<dbReference type="EMBL" id="JAJVDC020000226">
    <property type="protein sequence ID" value="KAL1617617.1"/>
    <property type="molecule type" value="Genomic_DNA"/>
</dbReference>
<gene>
    <name evidence="3" type="ORF">SLS56_010882</name>
</gene>
<protein>
    <recommendedName>
        <fullName evidence="2">Heterokaryon incompatibility domain-containing protein</fullName>
    </recommendedName>
</protein>
<comment type="caution">
    <text evidence="3">The sequence shown here is derived from an EMBL/GenBank/DDBJ whole genome shotgun (WGS) entry which is preliminary data.</text>
</comment>
<dbReference type="PANTHER" id="PTHR33112:SF16">
    <property type="entry name" value="HETEROKARYON INCOMPATIBILITY DOMAIN-CONTAINING PROTEIN"/>
    <property type="match status" value="1"/>
</dbReference>